<organism evidence="2 3">
    <name type="scientific">Scleroderma citrinum Foug A</name>
    <dbReference type="NCBI Taxonomy" id="1036808"/>
    <lineage>
        <taxon>Eukaryota</taxon>
        <taxon>Fungi</taxon>
        <taxon>Dikarya</taxon>
        <taxon>Basidiomycota</taxon>
        <taxon>Agaricomycotina</taxon>
        <taxon>Agaricomycetes</taxon>
        <taxon>Agaricomycetidae</taxon>
        <taxon>Boletales</taxon>
        <taxon>Sclerodermatineae</taxon>
        <taxon>Sclerodermataceae</taxon>
        <taxon>Scleroderma</taxon>
    </lineage>
</organism>
<dbReference type="SUPFAM" id="SSF56112">
    <property type="entry name" value="Protein kinase-like (PK-like)"/>
    <property type="match status" value="1"/>
</dbReference>
<accession>A0A0C2ZVD7</accession>
<dbReference type="HOGENOM" id="CLU_019279_2_7_1"/>
<dbReference type="InterPro" id="IPR050235">
    <property type="entry name" value="CK1_Ser-Thr_kinase"/>
</dbReference>
<dbReference type="EMBL" id="KN822116">
    <property type="protein sequence ID" value="KIM56462.1"/>
    <property type="molecule type" value="Genomic_DNA"/>
</dbReference>
<dbReference type="Proteomes" id="UP000053989">
    <property type="component" value="Unassembled WGS sequence"/>
</dbReference>
<sequence>MQLPLDAIHIAGCYKIEEYIGSGSYNDVYGGKQTNVRKSIEVVIKIAKSNADAATLLHKYQVLQELGESCEIPKALWLGCEGDFHVMVLERLGPSLVDHFRECGQRFSLDTVTLLAVQLLSCLQKIHSCHYIHCNIKLANILTGTRDSPSTIYLADFGITKQYCHPNTHIHIPFRNNISLTGTPAFSSINSHGAKLSRHDDIKSLAYLLIYFLQGSLPWLGINSLDMVLQLKKEISIHDLCSGLPTGFKLILEHAHALMFTQKPNYNLLQSYVHAMLPDDATATFDWQPSCLSSPTTSVMVTPERNVPSCKQIMPAMPVGFAEKKVCIFHFQVFNGPLQC</sequence>
<evidence type="ECO:0000313" key="3">
    <source>
        <dbReference type="Proteomes" id="UP000053989"/>
    </source>
</evidence>
<dbReference type="PROSITE" id="PS50011">
    <property type="entry name" value="PROTEIN_KINASE_DOM"/>
    <property type="match status" value="1"/>
</dbReference>
<dbReference type="GO" id="GO:0005524">
    <property type="term" value="F:ATP binding"/>
    <property type="evidence" value="ECO:0007669"/>
    <property type="project" value="InterPro"/>
</dbReference>
<reference evidence="3" key="2">
    <citation type="submission" date="2015-01" db="EMBL/GenBank/DDBJ databases">
        <title>Evolutionary Origins and Diversification of the Mycorrhizal Mutualists.</title>
        <authorList>
            <consortium name="DOE Joint Genome Institute"/>
            <consortium name="Mycorrhizal Genomics Consortium"/>
            <person name="Kohler A."/>
            <person name="Kuo A."/>
            <person name="Nagy L.G."/>
            <person name="Floudas D."/>
            <person name="Copeland A."/>
            <person name="Barry K.W."/>
            <person name="Cichocki N."/>
            <person name="Veneault-Fourrey C."/>
            <person name="LaButti K."/>
            <person name="Lindquist E.A."/>
            <person name="Lipzen A."/>
            <person name="Lundell T."/>
            <person name="Morin E."/>
            <person name="Murat C."/>
            <person name="Riley R."/>
            <person name="Ohm R."/>
            <person name="Sun H."/>
            <person name="Tunlid A."/>
            <person name="Henrissat B."/>
            <person name="Grigoriev I.V."/>
            <person name="Hibbett D.S."/>
            <person name="Martin F."/>
        </authorList>
    </citation>
    <scope>NUCLEOTIDE SEQUENCE [LARGE SCALE GENOMIC DNA]</scope>
    <source>
        <strain evidence="3">Foug A</strain>
    </source>
</reference>
<proteinExistence type="predicted"/>
<dbReference type="OrthoDB" id="3203292at2759"/>
<dbReference type="Gene3D" id="1.10.510.10">
    <property type="entry name" value="Transferase(Phosphotransferase) domain 1"/>
    <property type="match status" value="1"/>
</dbReference>
<dbReference type="PANTHER" id="PTHR11909">
    <property type="entry name" value="CASEIN KINASE-RELATED"/>
    <property type="match status" value="1"/>
</dbReference>
<dbReference type="GO" id="GO:0004672">
    <property type="term" value="F:protein kinase activity"/>
    <property type="evidence" value="ECO:0007669"/>
    <property type="project" value="InterPro"/>
</dbReference>
<dbReference type="InterPro" id="IPR000719">
    <property type="entry name" value="Prot_kinase_dom"/>
</dbReference>
<dbReference type="AlphaFoldDB" id="A0A0C2ZVD7"/>
<dbReference type="InParanoid" id="A0A0C2ZVD7"/>
<name>A0A0C2ZVD7_9AGAM</name>
<keyword evidence="3" id="KW-1185">Reference proteome</keyword>
<gene>
    <name evidence="2" type="ORF">SCLCIDRAFT_132653</name>
</gene>
<reference evidence="2 3" key="1">
    <citation type="submission" date="2014-04" db="EMBL/GenBank/DDBJ databases">
        <authorList>
            <consortium name="DOE Joint Genome Institute"/>
            <person name="Kuo A."/>
            <person name="Kohler A."/>
            <person name="Nagy L.G."/>
            <person name="Floudas D."/>
            <person name="Copeland A."/>
            <person name="Barry K.W."/>
            <person name="Cichocki N."/>
            <person name="Veneault-Fourrey C."/>
            <person name="LaButti K."/>
            <person name="Lindquist E.A."/>
            <person name="Lipzen A."/>
            <person name="Lundell T."/>
            <person name="Morin E."/>
            <person name="Murat C."/>
            <person name="Sun H."/>
            <person name="Tunlid A."/>
            <person name="Henrissat B."/>
            <person name="Grigoriev I.V."/>
            <person name="Hibbett D.S."/>
            <person name="Martin F."/>
            <person name="Nordberg H.P."/>
            <person name="Cantor M.N."/>
            <person name="Hua S.X."/>
        </authorList>
    </citation>
    <scope>NUCLEOTIDE SEQUENCE [LARGE SCALE GENOMIC DNA]</scope>
    <source>
        <strain evidence="2 3">Foug A</strain>
    </source>
</reference>
<dbReference type="InterPro" id="IPR011009">
    <property type="entry name" value="Kinase-like_dom_sf"/>
</dbReference>
<evidence type="ECO:0000259" key="1">
    <source>
        <dbReference type="PROSITE" id="PS50011"/>
    </source>
</evidence>
<evidence type="ECO:0000313" key="2">
    <source>
        <dbReference type="EMBL" id="KIM56462.1"/>
    </source>
</evidence>
<dbReference type="Pfam" id="PF00069">
    <property type="entry name" value="Pkinase"/>
    <property type="match status" value="1"/>
</dbReference>
<feature type="domain" description="Protein kinase" evidence="1">
    <location>
        <begin position="14"/>
        <end position="277"/>
    </location>
</feature>
<dbReference type="SMART" id="SM00220">
    <property type="entry name" value="S_TKc"/>
    <property type="match status" value="1"/>
</dbReference>
<protein>
    <recommendedName>
        <fullName evidence="1">Protein kinase domain-containing protein</fullName>
    </recommendedName>
</protein>
<dbReference type="STRING" id="1036808.A0A0C2ZVD7"/>